<dbReference type="AlphaFoldDB" id="A0AAW2AJ59"/>
<dbReference type="SUPFAM" id="SSF49313">
    <property type="entry name" value="Cadherin-like"/>
    <property type="match status" value="1"/>
</dbReference>
<accession>A0AAW2AJ59</accession>
<dbReference type="InterPro" id="IPR014868">
    <property type="entry name" value="Cadherin_pro_dom"/>
</dbReference>
<evidence type="ECO:0000256" key="5">
    <source>
        <dbReference type="ARBA" id="ARBA00023180"/>
    </source>
</evidence>
<keyword evidence="5" id="KW-0325">Glycoprotein</keyword>
<keyword evidence="2" id="KW-1003">Cell membrane</keyword>
<sequence length="82" mass="9389">IFNTCDGRTGTLLQSSDKRFDVDTDGTVTLKRRVNLHEGHKVFSVHAWDSSGKKHMVSVRVERVHHHEDHHMDTVMNISSPQ</sequence>
<feature type="domain" description="Cadherin prodomain" evidence="6">
    <location>
        <begin position="2"/>
        <end position="61"/>
    </location>
</feature>
<feature type="non-terminal residue" evidence="7">
    <location>
        <position position="1"/>
    </location>
</feature>
<evidence type="ECO:0000259" key="6">
    <source>
        <dbReference type="SMART" id="SM01055"/>
    </source>
</evidence>
<keyword evidence="3" id="KW-0130">Cell adhesion</keyword>
<protein>
    <recommendedName>
        <fullName evidence="6">Cadherin prodomain domain-containing protein</fullName>
    </recommendedName>
</protein>
<feature type="non-terminal residue" evidence="7">
    <location>
        <position position="82"/>
    </location>
</feature>
<keyword evidence="8" id="KW-1185">Reference proteome</keyword>
<dbReference type="GO" id="GO:0005509">
    <property type="term" value="F:calcium ion binding"/>
    <property type="evidence" value="ECO:0007669"/>
    <property type="project" value="InterPro"/>
</dbReference>
<dbReference type="FunFam" id="2.60.40.60:FF:000191">
    <property type="entry name" value="Cadherin 1"/>
    <property type="match status" value="1"/>
</dbReference>
<dbReference type="Pfam" id="PF08758">
    <property type="entry name" value="Cadherin_pro"/>
    <property type="match status" value="1"/>
</dbReference>
<organism evidence="7 8">
    <name type="scientific">Culter alburnus</name>
    <name type="common">Topmouth culter</name>
    <dbReference type="NCBI Taxonomy" id="194366"/>
    <lineage>
        <taxon>Eukaryota</taxon>
        <taxon>Metazoa</taxon>
        <taxon>Chordata</taxon>
        <taxon>Craniata</taxon>
        <taxon>Vertebrata</taxon>
        <taxon>Euteleostomi</taxon>
        <taxon>Actinopterygii</taxon>
        <taxon>Neopterygii</taxon>
        <taxon>Teleostei</taxon>
        <taxon>Ostariophysi</taxon>
        <taxon>Cypriniformes</taxon>
        <taxon>Xenocyprididae</taxon>
        <taxon>Xenocypridinae</taxon>
        <taxon>Culter</taxon>
    </lineage>
</organism>
<dbReference type="GO" id="GO:0005886">
    <property type="term" value="C:plasma membrane"/>
    <property type="evidence" value="ECO:0007669"/>
    <property type="project" value="UniProtKB-SubCell"/>
</dbReference>
<reference evidence="7 8" key="1">
    <citation type="submission" date="2024-05" db="EMBL/GenBank/DDBJ databases">
        <title>A high-quality chromosomal-level genome assembly of Topmouth culter (Culter alburnus).</title>
        <authorList>
            <person name="Zhao H."/>
        </authorList>
    </citation>
    <scope>NUCLEOTIDE SEQUENCE [LARGE SCALE GENOMIC DNA]</scope>
    <source>
        <strain evidence="7">CATC2023</strain>
        <tissue evidence="7">Muscle</tissue>
    </source>
</reference>
<evidence type="ECO:0000256" key="1">
    <source>
        <dbReference type="ARBA" id="ARBA00004236"/>
    </source>
</evidence>
<comment type="caution">
    <text evidence="7">The sequence shown here is derived from an EMBL/GenBank/DDBJ whole genome shotgun (WGS) entry which is preliminary data.</text>
</comment>
<dbReference type="SMART" id="SM01055">
    <property type="entry name" value="Cadherin_pro"/>
    <property type="match status" value="1"/>
</dbReference>
<dbReference type="EMBL" id="JAWDJR010000007">
    <property type="protein sequence ID" value="KAK9972670.1"/>
    <property type="molecule type" value="Genomic_DNA"/>
</dbReference>
<evidence type="ECO:0000256" key="2">
    <source>
        <dbReference type="ARBA" id="ARBA00022475"/>
    </source>
</evidence>
<proteinExistence type="predicted"/>
<evidence type="ECO:0000256" key="3">
    <source>
        <dbReference type="ARBA" id="ARBA00022889"/>
    </source>
</evidence>
<evidence type="ECO:0000313" key="7">
    <source>
        <dbReference type="EMBL" id="KAK9972670.1"/>
    </source>
</evidence>
<dbReference type="Proteomes" id="UP001479290">
    <property type="component" value="Unassembled WGS sequence"/>
</dbReference>
<keyword evidence="4" id="KW-0472">Membrane</keyword>
<dbReference type="InterPro" id="IPR015919">
    <property type="entry name" value="Cadherin-like_sf"/>
</dbReference>
<name>A0AAW2AJ59_CULAL</name>
<comment type="subcellular location">
    <subcellularLocation>
        <location evidence="1">Cell membrane</location>
    </subcellularLocation>
</comment>
<evidence type="ECO:0000313" key="8">
    <source>
        <dbReference type="Proteomes" id="UP001479290"/>
    </source>
</evidence>
<dbReference type="Gene3D" id="2.60.40.60">
    <property type="entry name" value="Cadherins"/>
    <property type="match status" value="1"/>
</dbReference>
<gene>
    <name evidence="7" type="ORF">ABG768_025959</name>
</gene>
<dbReference type="GO" id="GO:0007155">
    <property type="term" value="P:cell adhesion"/>
    <property type="evidence" value="ECO:0007669"/>
    <property type="project" value="UniProtKB-KW"/>
</dbReference>
<evidence type="ECO:0000256" key="4">
    <source>
        <dbReference type="ARBA" id="ARBA00023136"/>
    </source>
</evidence>